<dbReference type="Proteomes" id="UP000315295">
    <property type="component" value="Unassembled WGS sequence"/>
</dbReference>
<proteinExistence type="predicted"/>
<reference evidence="1 2" key="1">
    <citation type="journal article" date="2019" name="G3 (Bethesda)">
        <title>Sequencing of a Wild Apple (Malus baccata) Genome Unravels the Differences Between Cultivated and Wild Apple Species Regarding Disease Resistance and Cold Tolerance.</title>
        <authorList>
            <person name="Chen X."/>
        </authorList>
    </citation>
    <scope>NUCLEOTIDE SEQUENCE [LARGE SCALE GENOMIC DNA]</scope>
    <source>
        <strain evidence="2">cv. Shandingzi</strain>
        <tissue evidence="1">Leaves</tissue>
    </source>
</reference>
<keyword evidence="2" id="KW-1185">Reference proteome</keyword>
<organism evidence="1 2">
    <name type="scientific">Malus baccata</name>
    <name type="common">Siberian crab apple</name>
    <name type="synonym">Pyrus baccata</name>
    <dbReference type="NCBI Taxonomy" id="106549"/>
    <lineage>
        <taxon>Eukaryota</taxon>
        <taxon>Viridiplantae</taxon>
        <taxon>Streptophyta</taxon>
        <taxon>Embryophyta</taxon>
        <taxon>Tracheophyta</taxon>
        <taxon>Spermatophyta</taxon>
        <taxon>Magnoliopsida</taxon>
        <taxon>eudicotyledons</taxon>
        <taxon>Gunneridae</taxon>
        <taxon>Pentapetalae</taxon>
        <taxon>rosids</taxon>
        <taxon>fabids</taxon>
        <taxon>Rosales</taxon>
        <taxon>Rosaceae</taxon>
        <taxon>Amygdaloideae</taxon>
        <taxon>Maleae</taxon>
        <taxon>Malus</taxon>
    </lineage>
</organism>
<sequence>MVFRGEAADNGVIEAQKNGKFADSNPPVEVVINLTYVCACSWKSVMWENAQESDTNST</sequence>
<gene>
    <name evidence="1" type="ORF">C1H46_045209</name>
</gene>
<evidence type="ECO:0000313" key="1">
    <source>
        <dbReference type="EMBL" id="TQD69258.1"/>
    </source>
</evidence>
<comment type="caution">
    <text evidence="1">The sequence shown here is derived from an EMBL/GenBank/DDBJ whole genome shotgun (WGS) entry which is preliminary data.</text>
</comment>
<name>A0A540K4V2_MALBA</name>
<evidence type="ECO:0000313" key="2">
    <source>
        <dbReference type="Proteomes" id="UP000315295"/>
    </source>
</evidence>
<protein>
    <submittedName>
        <fullName evidence="1">Uncharacterized protein</fullName>
    </submittedName>
</protein>
<accession>A0A540K4V2</accession>
<dbReference type="EMBL" id="VIEB01004211">
    <property type="protein sequence ID" value="TQD69258.1"/>
    <property type="molecule type" value="Genomic_DNA"/>
</dbReference>
<dbReference type="AlphaFoldDB" id="A0A540K4V2"/>